<dbReference type="GeneID" id="109020375"/>
<dbReference type="InterPro" id="IPR029480">
    <property type="entry name" value="Transpos_assoc"/>
</dbReference>
<keyword evidence="1" id="KW-1185">Reference proteome</keyword>
<gene>
    <name evidence="2" type="primary">LOC109020375</name>
</gene>
<evidence type="ECO:0000313" key="1">
    <source>
        <dbReference type="Proteomes" id="UP000235220"/>
    </source>
</evidence>
<sequence length="558" mass="64135">MDKTSWMTMCQNTKEYVDGVNEFLKFASDNMDTDGLICCPCKKCCLSKYFKVDMVHDHLIYYGICQGYTIWHAHGEKVNFTPNVGTNAPVNDEQSQEGPSEMHTMLQDVFPMFVRGVVGGGLEMGVEAEVIDGNSQVSNEGVQKFYNMLKDADEPLYEGCTKHSRFSAIVRLWNMKCLDGWSNNIFPELLEFLNELLPSGASLPKTTYEAKKFMSDLELECVKIPVCPNGCMLFWKNNENRETCIFCQTSKWKQNADTDGRNKKSLAKVLRWFPLKSRLQRLFMSSKTASHIKWHAEGRIDDGVLRHPADGMAWKTFDSQHNDFVSDPRNVRLGLAADGFNLFGNMSISHSTWPIMIIPYNLPPWMCMKRSTFMLSLIILGPSSTSIKIDVYLEPSITELKELWEVGSPTYNACSKRMFTMHAALMWTINDFLAYGDLSGRSTKARFACICCMDNTWSKWLKHEKKFSYMGHRRFLPMDHRWKKQASAFDGTKEINHPPIVPNGDDILRQLENVEYVADMKKRKMTSEHDLDVQSIWKKCSIFFDLPILERKFVTTQS</sequence>
<dbReference type="Pfam" id="PF13963">
    <property type="entry name" value="Transpos_assoc"/>
    <property type="match status" value="1"/>
</dbReference>
<dbReference type="Pfam" id="PF02992">
    <property type="entry name" value="Transposase_21"/>
    <property type="match status" value="1"/>
</dbReference>
<dbReference type="RefSeq" id="XP_018858368.1">
    <property type="nucleotide sequence ID" value="XM_019002823.1"/>
</dbReference>
<dbReference type="PANTHER" id="PTHR10775:SF173">
    <property type="match status" value="1"/>
</dbReference>
<dbReference type="Gramene" id="Jr10_19180_p1">
    <property type="protein sequence ID" value="cds.Jr10_19180_p1"/>
    <property type="gene ID" value="Jr10_19180"/>
</dbReference>
<evidence type="ECO:0000313" key="2">
    <source>
        <dbReference type="RefSeq" id="XP_018858368.1"/>
    </source>
</evidence>
<proteinExistence type="predicted"/>
<reference evidence="2" key="1">
    <citation type="submission" date="2025-08" db="UniProtKB">
        <authorList>
            <consortium name="RefSeq"/>
        </authorList>
    </citation>
    <scope>IDENTIFICATION</scope>
    <source>
        <tissue evidence="2">Leaves</tissue>
    </source>
</reference>
<dbReference type="PANTHER" id="PTHR10775">
    <property type="entry name" value="OS08G0208400 PROTEIN"/>
    <property type="match status" value="1"/>
</dbReference>
<dbReference type="KEGG" id="jre:109020375"/>
<dbReference type="OrthoDB" id="1932595at2759"/>
<name>A0A2I4HQD3_JUGRE</name>
<dbReference type="AlphaFoldDB" id="A0A2I4HQD3"/>
<organism evidence="1 2">
    <name type="scientific">Juglans regia</name>
    <name type="common">English walnut</name>
    <dbReference type="NCBI Taxonomy" id="51240"/>
    <lineage>
        <taxon>Eukaryota</taxon>
        <taxon>Viridiplantae</taxon>
        <taxon>Streptophyta</taxon>
        <taxon>Embryophyta</taxon>
        <taxon>Tracheophyta</taxon>
        <taxon>Spermatophyta</taxon>
        <taxon>Magnoliopsida</taxon>
        <taxon>eudicotyledons</taxon>
        <taxon>Gunneridae</taxon>
        <taxon>Pentapetalae</taxon>
        <taxon>rosids</taxon>
        <taxon>fabids</taxon>
        <taxon>Fagales</taxon>
        <taxon>Juglandaceae</taxon>
        <taxon>Juglans</taxon>
    </lineage>
</organism>
<dbReference type="Proteomes" id="UP000235220">
    <property type="component" value="Chromosome 10"/>
</dbReference>
<protein>
    <submittedName>
        <fullName evidence="2">Uncharacterized protein LOC109020375</fullName>
    </submittedName>
</protein>
<dbReference type="STRING" id="51240.A0A2I4HQD3"/>
<dbReference type="InterPro" id="IPR004242">
    <property type="entry name" value="Transposase_21"/>
</dbReference>
<accession>A0A2I4HQD3</accession>